<evidence type="ECO:0000313" key="3">
    <source>
        <dbReference type="EnsemblPlants" id="Bo1g153400.1"/>
    </source>
</evidence>
<protein>
    <recommendedName>
        <fullName evidence="2">TORTIFOLIA1/SINE1-2 N-terminal domain-containing protein</fullName>
    </recommendedName>
</protein>
<dbReference type="SUPFAM" id="SSF48371">
    <property type="entry name" value="ARM repeat"/>
    <property type="match status" value="1"/>
</dbReference>
<feature type="domain" description="TORTIFOLIA1/SINE1-2 N-terminal" evidence="2">
    <location>
        <begin position="18"/>
        <end position="147"/>
    </location>
</feature>
<evidence type="ECO:0000259" key="2">
    <source>
        <dbReference type="Pfam" id="PF24714"/>
    </source>
</evidence>
<organism evidence="3 4">
    <name type="scientific">Brassica oleracea var. oleracea</name>
    <dbReference type="NCBI Taxonomy" id="109376"/>
    <lineage>
        <taxon>Eukaryota</taxon>
        <taxon>Viridiplantae</taxon>
        <taxon>Streptophyta</taxon>
        <taxon>Embryophyta</taxon>
        <taxon>Tracheophyta</taxon>
        <taxon>Spermatophyta</taxon>
        <taxon>Magnoliopsida</taxon>
        <taxon>eudicotyledons</taxon>
        <taxon>Gunneridae</taxon>
        <taxon>Pentapetalae</taxon>
        <taxon>rosids</taxon>
        <taxon>malvids</taxon>
        <taxon>Brassicales</taxon>
        <taxon>Brassicaceae</taxon>
        <taxon>Brassiceae</taxon>
        <taxon>Brassica</taxon>
    </lineage>
</organism>
<accession>A0A0D3AFR3</accession>
<dbReference type="STRING" id="109376.A0A0D3AFR3"/>
<dbReference type="PANTHER" id="PTHR31355:SF4">
    <property type="entry name" value="TOG DOMAIN-CONTAINING PROTEIN"/>
    <property type="match status" value="1"/>
</dbReference>
<feature type="region of interest" description="Disordered" evidence="1">
    <location>
        <begin position="219"/>
        <end position="239"/>
    </location>
</feature>
<proteinExistence type="predicted"/>
<dbReference type="Proteomes" id="UP000032141">
    <property type="component" value="Chromosome C1"/>
</dbReference>
<dbReference type="EnsemblPlants" id="Bo1g153400.1">
    <property type="protein sequence ID" value="Bo1g153400.1"/>
    <property type="gene ID" value="Bo1g153400"/>
</dbReference>
<dbReference type="eggNOG" id="ENOG502QQPA">
    <property type="taxonomic scope" value="Eukaryota"/>
</dbReference>
<keyword evidence="4" id="KW-1185">Reference proteome</keyword>
<evidence type="ECO:0000256" key="1">
    <source>
        <dbReference type="SAM" id="MobiDB-lite"/>
    </source>
</evidence>
<reference evidence="3 4" key="1">
    <citation type="journal article" date="2014" name="Genome Biol.">
        <title>Transcriptome and methylome profiling reveals relics of genome dominance in the mesopolyploid Brassica oleracea.</title>
        <authorList>
            <person name="Parkin I.A."/>
            <person name="Koh C."/>
            <person name="Tang H."/>
            <person name="Robinson S.J."/>
            <person name="Kagale S."/>
            <person name="Clarke W.E."/>
            <person name="Town C.D."/>
            <person name="Nixon J."/>
            <person name="Krishnakumar V."/>
            <person name="Bidwell S.L."/>
            <person name="Denoeud F."/>
            <person name="Belcram H."/>
            <person name="Links M.G."/>
            <person name="Just J."/>
            <person name="Clarke C."/>
            <person name="Bender T."/>
            <person name="Huebert T."/>
            <person name="Mason A.S."/>
            <person name="Pires J.C."/>
            <person name="Barker G."/>
            <person name="Moore J."/>
            <person name="Walley P.G."/>
            <person name="Manoli S."/>
            <person name="Batley J."/>
            <person name="Edwards D."/>
            <person name="Nelson M.N."/>
            <person name="Wang X."/>
            <person name="Paterson A.H."/>
            <person name="King G."/>
            <person name="Bancroft I."/>
            <person name="Chalhoub B."/>
            <person name="Sharpe A.G."/>
        </authorList>
    </citation>
    <scope>NUCLEOTIDE SEQUENCE</scope>
    <source>
        <strain evidence="3 4">cv. TO1000</strain>
    </source>
</reference>
<dbReference type="Pfam" id="PF24714">
    <property type="entry name" value="TOR1L1_N"/>
    <property type="match status" value="1"/>
</dbReference>
<reference evidence="3" key="2">
    <citation type="submission" date="2015-03" db="UniProtKB">
        <authorList>
            <consortium name="EnsemblPlants"/>
        </authorList>
    </citation>
    <scope>IDENTIFICATION</scope>
</reference>
<dbReference type="GO" id="GO:0008017">
    <property type="term" value="F:microtubule binding"/>
    <property type="evidence" value="ECO:0007669"/>
    <property type="project" value="InterPro"/>
</dbReference>
<dbReference type="Gramene" id="Bo1g153400.1">
    <property type="protein sequence ID" value="Bo1g153400.1"/>
    <property type="gene ID" value="Bo1g153400"/>
</dbReference>
<sequence length="441" mass="48991">MGRNLGSAFRQELANLDKDPDTNKTAMSNLRTIVKDLDAKALHVFLNQLSETKEIGSDSGGGYTVSLFEDLARAHGVKISPHVETIMPVIVRTLSSCEGALSVQQACSKAVAAIARYGIDPATAEDKKRNVLHSLCKPLSDSLLDSQHLALGASCNIPVPQSELDQSKARLIRRDRHVGHVILIVLVRNVYGAEHELISQGKWLERLLSSYRNSYKTVPGGREVTAQTPFNGNPADHRRGRSFHTVFGREIPREGGIRSRETEIAVKGPVGSGSGSARTEQWYALGLLVRTAVRSKPHTEKRISRRFVMYTRVCTVVTIRESVHKPREWDDRLGLYDGSRVPGARMVLTGFDGSTRRGRLRSIHMRLGSNAGQSDRVRLRRRSTYWREQAMDCPVGSGRTTSSTGSVREREYVSGYDGYPVGPCCEWMWNVILAVRARIES</sequence>
<evidence type="ECO:0000313" key="4">
    <source>
        <dbReference type="Proteomes" id="UP000032141"/>
    </source>
</evidence>
<dbReference type="InterPro" id="IPR016024">
    <property type="entry name" value="ARM-type_fold"/>
</dbReference>
<dbReference type="InterPro" id="IPR057600">
    <property type="entry name" value="TORTIFOLIA1/SINE1-2_N"/>
</dbReference>
<name>A0A0D3AFR3_BRAOL</name>
<dbReference type="AlphaFoldDB" id="A0A0D3AFR3"/>
<dbReference type="HOGENOM" id="CLU_621668_0_0_1"/>
<dbReference type="PANTHER" id="PTHR31355">
    <property type="entry name" value="MICROTUBULE-ASSOCIATED PROTEIN TORTIFOLIA1"/>
    <property type="match status" value="1"/>
</dbReference>
<dbReference type="InterPro" id="IPR033337">
    <property type="entry name" value="TORTIFOLIA1/SINE1-2"/>
</dbReference>
<dbReference type="GO" id="GO:0005874">
    <property type="term" value="C:microtubule"/>
    <property type="evidence" value="ECO:0007669"/>
    <property type="project" value="InterPro"/>
</dbReference>